<dbReference type="PANTHER" id="PTHR30616">
    <property type="entry name" value="UNCHARACTERIZED PROTEIN YFIH"/>
    <property type="match status" value="1"/>
</dbReference>
<evidence type="ECO:0000256" key="5">
    <source>
        <dbReference type="ARBA" id="ARBA00022679"/>
    </source>
</evidence>
<dbReference type="InterPro" id="IPR003730">
    <property type="entry name" value="Cu_polyphenol_OxRdtase"/>
</dbReference>
<dbReference type="InterPro" id="IPR011324">
    <property type="entry name" value="Cytotoxic_necrot_fac-like_cat"/>
</dbReference>
<comment type="catalytic activity">
    <reaction evidence="9">
        <text>adenosine + H2O + H(+) = inosine + NH4(+)</text>
        <dbReference type="Rhea" id="RHEA:24408"/>
        <dbReference type="ChEBI" id="CHEBI:15377"/>
        <dbReference type="ChEBI" id="CHEBI:15378"/>
        <dbReference type="ChEBI" id="CHEBI:16335"/>
        <dbReference type="ChEBI" id="CHEBI:17596"/>
        <dbReference type="ChEBI" id="CHEBI:28938"/>
        <dbReference type="EC" id="3.5.4.4"/>
    </reaction>
    <physiologicalReaction direction="left-to-right" evidence="9">
        <dbReference type="Rhea" id="RHEA:24409"/>
    </physiologicalReaction>
</comment>
<evidence type="ECO:0000256" key="1">
    <source>
        <dbReference type="ARBA" id="ARBA00000553"/>
    </source>
</evidence>
<dbReference type="EMBL" id="CP129113">
    <property type="protein sequence ID" value="WLV25692.1"/>
    <property type="molecule type" value="Genomic_DNA"/>
</dbReference>
<keyword evidence="8" id="KW-0862">Zinc</keyword>
<dbReference type="PANTHER" id="PTHR30616:SF2">
    <property type="entry name" value="PURINE NUCLEOSIDE PHOSPHORYLASE LACC1"/>
    <property type="match status" value="1"/>
</dbReference>
<comment type="similarity">
    <text evidence="4 12">Belongs to the purine nucleoside phosphorylase YfiH/LACC1 family.</text>
</comment>
<organism evidence="13 14">
    <name type="scientific">Aciduricibacillus chroicocephali</name>
    <dbReference type="NCBI Taxonomy" id="3054939"/>
    <lineage>
        <taxon>Bacteria</taxon>
        <taxon>Bacillati</taxon>
        <taxon>Bacillota</taxon>
        <taxon>Bacilli</taxon>
        <taxon>Bacillales</taxon>
        <taxon>Bacillaceae</taxon>
        <taxon>Aciduricibacillus</taxon>
    </lineage>
</organism>
<evidence type="ECO:0000256" key="9">
    <source>
        <dbReference type="ARBA" id="ARBA00047989"/>
    </source>
</evidence>
<comment type="function">
    <text evidence="3">Purine nucleoside enzyme that catalyzes the phosphorolysis of adenosine and inosine nucleosides, yielding D-ribose 1-phosphate and the respective free bases, adenine and hypoxanthine. Also catalyzes the phosphorolysis of S-methyl-5'-thioadenosine into adenine and S-methyl-5-thio-alpha-D-ribose 1-phosphate. Also has adenosine deaminase activity.</text>
</comment>
<dbReference type="Pfam" id="PF02578">
    <property type="entry name" value="Cu-oxidase_4"/>
    <property type="match status" value="1"/>
</dbReference>
<evidence type="ECO:0000256" key="12">
    <source>
        <dbReference type="RuleBase" id="RU361274"/>
    </source>
</evidence>
<evidence type="ECO:0000256" key="11">
    <source>
        <dbReference type="ARBA" id="ARBA00049893"/>
    </source>
</evidence>
<evidence type="ECO:0000256" key="7">
    <source>
        <dbReference type="ARBA" id="ARBA00022801"/>
    </source>
</evidence>
<protein>
    <recommendedName>
        <fullName evidence="12">Purine nucleoside phosphorylase</fullName>
    </recommendedName>
</protein>
<dbReference type="NCBIfam" id="TIGR00726">
    <property type="entry name" value="peptidoglycan editing factor PgeF"/>
    <property type="match status" value="1"/>
</dbReference>
<comment type="cofactor">
    <cofactor evidence="2">
        <name>Zn(2+)</name>
        <dbReference type="ChEBI" id="CHEBI:29105"/>
    </cofactor>
</comment>
<keyword evidence="5" id="KW-0808">Transferase</keyword>
<dbReference type="Proteomes" id="UP001180087">
    <property type="component" value="Chromosome"/>
</dbReference>
<keyword evidence="14" id="KW-1185">Reference proteome</keyword>
<evidence type="ECO:0000256" key="8">
    <source>
        <dbReference type="ARBA" id="ARBA00022833"/>
    </source>
</evidence>
<dbReference type="SUPFAM" id="SSF64438">
    <property type="entry name" value="CNF1/YfiH-like putative cysteine hydrolases"/>
    <property type="match status" value="1"/>
</dbReference>
<evidence type="ECO:0000256" key="10">
    <source>
        <dbReference type="ARBA" id="ARBA00048968"/>
    </source>
</evidence>
<evidence type="ECO:0000256" key="4">
    <source>
        <dbReference type="ARBA" id="ARBA00007353"/>
    </source>
</evidence>
<proteinExistence type="inferred from homology"/>
<keyword evidence="7" id="KW-0378">Hydrolase</keyword>
<gene>
    <name evidence="13" type="primary">pgeF</name>
    <name evidence="13" type="ORF">QR721_05660</name>
</gene>
<evidence type="ECO:0000313" key="13">
    <source>
        <dbReference type="EMBL" id="WLV25692.1"/>
    </source>
</evidence>
<dbReference type="CDD" id="cd16833">
    <property type="entry name" value="YfiH"/>
    <property type="match status" value="1"/>
</dbReference>
<dbReference type="InterPro" id="IPR038371">
    <property type="entry name" value="Cu_polyphenol_OxRdtase_sf"/>
</dbReference>
<keyword evidence="6" id="KW-0479">Metal-binding</keyword>
<dbReference type="Gene3D" id="3.60.140.10">
    <property type="entry name" value="CNF1/YfiH-like putative cysteine hydrolases"/>
    <property type="match status" value="1"/>
</dbReference>
<comment type="catalytic activity">
    <reaction evidence="11">
        <text>S-methyl-5'-thioadenosine + phosphate = 5-(methylsulfanyl)-alpha-D-ribose 1-phosphate + adenine</text>
        <dbReference type="Rhea" id="RHEA:11852"/>
        <dbReference type="ChEBI" id="CHEBI:16708"/>
        <dbReference type="ChEBI" id="CHEBI:17509"/>
        <dbReference type="ChEBI" id="CHEBI:43474"/>
        <dbReference type="ChEBI" id="CHEBI:58533"/>
        <dbReference type="EC" id="2.4.2.28"/>
    </reaction>
    <physiologicalReaction direction="left-to-right" evidence="11">
        <dbReference type="Rhea" id="RHEA:11853"/>
    </physiologicalReaction>
</comment>
<dbReference type="RefSeq" id="WP_348029485.1">
    <property type="nucleotide sequence ID" value="NZ_CP129113.1"/>
</dbReference>
<evidence type="ECO:0000256" key="6">
    <source>
        <dbReference type="ARBA" id="ARBA00022723"/>
    </source>
</evidence>
<evidence type="ECO:0000313" key="14">
    <source>
        <dbReference type="Proteomes" id="UP001180087"/>
    </source>
</evidence>
<comment type="catalytic activity">
    <reaction evidence="1">
        <text>inosine + phosphate = alpha-D-ribose 1-phosphate + hypoxanthine</text>
        <dbReference type="Rhea" id="RHEA:27646"/>
        <dbReference type="ChEBI" id="CHEBI:17368"/>
        <dbReference type="ChEBI" id="CHEBI:17596"/>
        <dbReference type="ChEBI" id="CHEBI:43474"/>
        <dbReference type="ChEBI" id="CHEBI:57720"/>
        <dbReference type="EC" id="2.4.2.1"/>
    </reaction>
    <physiologicalReaction direction="left-to-right" evidence="1">
        <dbReference type="Rhea" id="RHEA:27647"/>
    </physiologicalReaction>
</comment>
<name>A0ABY9KY92_9BACI</name>
<reference evidence="13" key="1">
    <citation type="submission" date="2023-06" db="EMBL/GenBank/DDBJ databases">
        <title>A Treasure from Seagulls: Isolation and Description of Aciduricobacillus qingdaonensis gen. nov., sp. nov., a Rare Obligately Uric Acid-utilizing Member in the Family Bacillaceae.</title>
        <authorList>
            <person name="Liu W."/>
            <person name="Wang B."/>
        </authorList>
    </citation>
    <scope>NUCLEOTIDE SEQUENCE</scope>
    <source>
        <strain evidence="13">44XB</strain>
    </source>
</reference>
<accession>A0ABY9KY92</accession>
<evidence type="ECO:0000256" key="2">
    <source>
        <dbReference type="ARBA" id="ARBA00001947"/>
    </source>
</evidence>
<sequence>MTEPFVKDQAEPSILFIDFWQNEMAGLVAGFTRRAEGVSGKPFNSFNFGLHTNDKKENVIKNRELLAERLDFPLTDWVLAEQIHGTEIAVAGKEECGRGTMDLNTAIKGVDGLVIDQSGILCAAFFADCVPLFFLDVKKQIAGIAHAGWRGTVGGMAGKMIERLLAMGSELQDLRVAIGPCISGDNYEVDNRVIEQIPEKFRPLVVKHLAEERFLLDLRKLNHSLLLEAGVKDEQIEVTERCTFADEDDFYSYRRDQGNTGRMLGFIGFK</sequence>
<evidence type="ECO:0000256" key="3">
    <source>
        <dbReference type="ARBA" id="ARBA00003215"/>
    </source>
</evidence>
<comment type="catalytic activity">
    <reaction evidence="10">
        <text>adenosine + phosphate = alpha-D-ribose 1-phosphate + adenine</text>
        <dbReference type="Rhea" id="RHEA:27642"/>
        <dbReference type="ChEBI" id="CHEBI:16335"/>
        <dbReference type="ChEBI" id="CHEBI:16708"/>
        <dbReference type="ChEBI" id="CHEBI:43474"/>
        <dbReference type="ChEBI" id="CHEBI:57720"/>
        <dbReference type="EC" id="2.4.2.1"/>
    </reaction>
    <physiologicalReaction direction="left-to-right" evidence="10">
        <dbReference type="Rhea" id="RHEA:27643"/>
    </physiologicalReaction>
</comment>